<dbReference type="Proteomes" id="UP001611548">
    <property type="component" value="Unassembled WGS sequence"/>
</dbReference>
<dbReference type="RefSeq" id="WP_240483444.1">
    <property type="nucleotide sequence ID" value="NZ_JBIRWE010000001.1"/>
</dbReference>
<evidence type="ECO:0000256" key="1">
    <source>
        <dbReference type="SAM" id="MobiDB-lite"/>
    </source>
</evidence>
<feature type="region of interest" description="Disordered" evidence="1">
    <location>
        <begin position="54"/>
        <end position="93"/>
    </location>
</feature>
<dbReference type="EMBL" id="JBIRWE010000001">
    <property type="protein sequence ID" value="MFI1963283.1"/>
    <property type="molecule type" value="Genomic_DNA"/>
</dbReference>
<proteinExistence type="predicted"/>
<comment type="caution">
    <text evidence="3">The sequence shown here is derived from an EMBL/GenBank/DDBJ whole genome shotgun (WGS) entry which is preliminary data.</text>
</comment>
<protein>
    <submittedName>
        <fullName evidence="3">DUF4037 domain-containing protein</fullName>
    </submittedName>
</protein>
<dbReference type="InterPro" id="IPR025117">
    <property type="entry name" value="DUF4037"/>
</dbReference>
<reference evidence="3 4" key="1">
    <citation type="submission" date="2024-10" db="EMBL/GenBank/DDBJ databases">
        <title>The Natural Products Discovery Center: Release of the First 8490 Sequenced Strains for Exploring Actinobacteria Biosynthetic Diversity.</title>
        <authorList>
            <person name="Kalkreuter E."/>
            <person name="Kautsar S.A."/>
            <person name="Yang D."/>
            <person name="Bader C.D."/>
            <person name="Teijaro C.N."/>
            <person name="Fluegel L."/>
            <person name="Davis C.M."/>
            <person name="Simpson J.R."/>
            <person name="Lauterbach L."/>
            <person name="Steele A.D."/>
            <person name="Gui C."/>
            <person name="Meng S."/>
            <person name="Li G."/>
            <person name="Viehrig K."/>
            <person name="Ye F."/>
            <person name="Su P."/>
            <person name="Kiefer A.F."/>
            <person name="Nichols A."/>
            <person name="Cepeda A.J."/>
            <person name="Yan W."/>
            <person name="Fan B."/>
            <person name="Jiang Y."/>
            <person name="Adhikari A."/>
            <person name="Zheng C.-J."/>
            <person name="Schuster L."/>
            <person name="Cowan T.M."/>
            <person name="Smanski M.J."/>
            <person name="Chevrette M.G."/>
            <person name="De Carvalho L.P.S."/>
            <person name="Shen B."/>
        </authorList>
    </citation>
    <scope>NUCLEOTIDE SEQUENCE [LARGE SCALE GENOMIC DNA]</scope>
    <source>
        <strain evidence="3 4">NPDC020327</strain>
    </source>
</reference>
<feature type="domain" description="DUF4037" evidence="2">
    <location>
        <begin position="23"/>
        <end position="59"/>
    </location>
</feature>
<sequence length="93" mass="9930">MGAWSTAQLGFDATAGEPGVRDWLVMPQQKLAEATGGAVFHDGIGELSALRRMSERYPDGPPTAPNPRPARHRTVLVHDRDTGMAGRGPSLLP</sequence>
<evidence type="ECO:0000313" key="4">
    <source>
        <dbReference type="Proteomes" id="UP001611548"/>
    </source>
</evidence>
<keyword evidence="4" id="KW-1185">Reference proteome</keyword>
<dbReference type="Pfam" id="PF13228">
    <property type="entry name" value="DUF4037"/>
    <property type="match status" value="1"/>
</dbReference>
<feature type="compositionally biased region" description="Pro residues" evidence="1">
    <location>
        <begin position="59"/>
        <end position="68"/>
    </location>
</feature>
<evidence type="ECO:0000259" key="2">
    <source>
        <dbReference type="Pfam" id="PF13228"/>
    </source>
</evidence>
<name>A0ABW7UR69_9ACTN</name>
<gene>
    <name evidence="3" type="ORF">ACH429_03945</name>
</gene>
<accession>A0ABW7UR69</accession>
<organism evidence="3 4">
    <name type="scientific">Streptomyces pathocidini</name>
    <dbReference type="NCBI Taxonomy" id="1650571"/>
    <lineage>
        <taxon>Bacteria</taxon>
        <taxon>Bacillati</taxon>
        <taxon>Actinomycetota</taxon>
        <taxon>Actinomycetes</taxon>
        <taxon>Kitasatosporales</taxon>
        <taxon>Streptomycetaceae</taxon>
        <taxon>Streptomyces</taxon>
    </lineage>
</organism>
<evidence type="ECO:0000313" key="3">
    <source>
        <dbReference type="EMBL" id="MFI1963283.1"/>
    </source>
</evidence>